<dbReference type="OrthoDB" id="2366709at2759"/>
<comment type="caution">
    <text evidence="1">The sequence shown here is derived from an EMBL/GenBank/DDBJ whole genome shotgun (WGS) entry which is preliminary data.</text>
</comment>
<evidence type="ECO:0000313" key="2">
    <source>
        <dbReference type="Proteomes" id="UP000807716"/>
    </source>
</evidence>
<protein>
    <recommendedName>
        <fullName evidence="3">F-box domain-containing protein</fullName>
    </recommendedName>
</protein>
<dbReference type="Gene3D" id="3.80.10.10">
    <property type="entry name" value="Ribonuclease Inhibitor"/>
    <property type="match status" value="1"/>
</dbReference>
<dbReference type="InterPro" id="IPR032675">
    <property type="entry name" value="LRR_dom_sf"/>
</dbReference>
<keyword evidence="2" id="KW-1185">Reference proteome</keyword>
<accession>A0A9P6U2N1</accession>
<evidence type="ECO:0008006" key="3">
    <source>
        <dbReference type="Google" id="ProtNLM"/>
    </source>
</evidence>
<sequence length="532" mass="59884">MTSSTTPQNLGFLTPELIDRILPHLRHSEQQLEQFVTSSWTQKEFVRNAVHVRELHLQLEQVLDRLVLSAPTTHPSEPETHGPLEECVTSLITNLCFVSINLHCVMHDLWLKIVALCQLNPGIRRLHLFASGDQQLLPSLVAEHLPNLQELCLSGSWHGDVKALLESLPDCIRTVQLEYVHHCPTTNGDLADEGRPLLLVGPTVVKRHHTLETLHIEGHLGNNADEILVPFLESCSHRLQSLKGLGSTFFTQRRIVNVLLKIGFVWKVLYRLHPSRCLSDAGLAEVISCASSQWTEIYLSPTMVGPLTLAAIANHCSHLTILDVAGNILDKNEYAWLGLGVQGVLRNASRLKTLKVYRFIGKNRITADNILSSEWATRSLEVLNLKIAVPRADDDDDDDDDDNNDSAPSDVTVSRELLCTIQRQILRRIGQQKSLMSLILGARGAPWLTKYHQRNCLEMTLESGLDELAGLHDLEVLDIQFMDHRVAVPELEWMAENLPKLQHLRGVSNRLRPPSPEVLQWLQTNKPSWMTN</sequence>
<dbReference type="AlphaFoldDB" id="A0A9P6U2N1"/>
<gene>
    <name evidence="1" type="ORF">DFQ27_005674</name>
</gene>
<evidence type="ECO:0000313" key="1">
    <source>
        <dbReference type="EMBL" id="KAG0256569.1"/>
    </source>
</evidence>
<dbReference type="SUPFAM" id="SSF52047">
    <property type="entry name" value="RNI-like"/>
    <property type="match status" value="1"/>
</dbReference>
<reference evidence="1" key="1">
    <citation type="journal article" date="2020" name="Fungal Divers.">
        <title>Resolving the Mortierellaceae phylogeny through synthesis of multi-gene phylogenetics and phylogenomics.</title>
        <authorList>
            <person name="Vandepol N."/>
            <person name="Liber J."/>
            <person name="Desiro A."/>
            <person name="Na H."/>
            <person name="Kennedy M."/>
            <person name="Barry K."/>
            <person name="Grigoriev I.V."/>
            <person name="Miller A.N."/>
            <person name="O'Donnell K."/>
            <person name="Stajich J.E."/>
            <person name="Bonito G."/>
        </authorList>
    </citation>
    <scope>NUCLEOTIDE SEQUENCE</scope>
    <source>
        <strain evidence="1">BC1065</strain>
    </source>
</reference>
<dbReference type="EMBL" id="JAAAJB010000405">
    <property type="protein sequence ID" value="KAG0256569.1"/>
    <property type="molecule type" value="Genomic_DNA"/>
</dbReference>
<dbReference type="Proteomes" id="UP000807716">
    <property type="component" value="Unassembled WGS sequence"/>
</dbReference>
<proteinExistence type="predicted"/>
<organism evidence="1 2">
    <name type="scientific">Actinomortierella ambigua</name>
    <dbReference type="NCBI Taxonomy" id="1343610"/>
    <lineage>
        <taxon>Eukaryota</taxon>
        <taxon>Fungi</taxon>
        <taxon>Fungi incertae sedis</taxon>
        <taxon>Mucoromycota</taxon>
        <taxon>Mortierellomycotina</taxon>
        <taxon>Mortierellomycetes</taxon>
        <taxon>Mortierellales</taxon>
        <taxon>Mortierellaceae</taxon>
        <taxon>Actinomortierella</taxon>
    </lineage>
</organism>
<name>A0A9P6U2N1_9FUNG</name>